<reference evidence="2 3" key="1">
    <citation type="journal article" date="2016" name="Sci. Rep.">
        <title>Metabolic traits of an uncultured archaeal lineage -MSBL1- from brine pools of the Red Sea.</title>
        <authorList>
            <person name="Mwirichia R."/>
            <person name="Alam I."/>
            <person name="Rashid M."/>
            <person name="Vinu M."/>
            <person name="Ba-Alawi W."/>
            <person name="Anthony Kamau A."/>
            <person name="Kamanda Ngugi D."/>
            <person name="Goker M."/>
            <person name="Klenk H.P."/>
            <person name="Bajic V."/>
            <person name="Stingl U."/>
        </authorList>
    </citation>
    <scope>NUCLEOTIDE SEQUENCE [LARGE SCALE GENOMIC DNA]</scope>
    <source>
        <strain evidence="2">SCGC-AAA259D18</strain>
    </source>
</reference>
<evidence type="ECO:0000256" key="1">
    <source>
        <dbReference type="SAM" id="Phobius"/>
    </source>
</evidence>
<dbReference type="Proteomes" id="UP000070195">
    <property type="component" value="Unassembled WGS sequence"/>
</dbReference>
<dbReference type="EMBL" id="LHXM01000012">
    <property type="protein sequence ID" value="KXA91803.1"/>
    <property type="molecule type" value="Genomic_DNA"/>
</dbReference>
<proteinExistence type="predicted"/>
<keyword evidence="3" id="KW-1185">Reference proteome</keyword>
<gene>
    <name evidence="2" type="ORF">AKJ63_00870</name>
</gene>
<sequence length="229" mass="26518">MNKLEKKKSTRELQDNIYAIIWLFLTFISLPYFLVAINMEPSQFLVLDSLFVNIHSGIHHGLIGYITLSIGLLGMRSSTHIEKDNLRNYLFLISLLFLIDGLYLSIQDIAHEQIFHAGFEEKYIWSWKAPQAQIFPIAAFVPLIWMKDIKELFLMMMPVFLLSIFFIPYVAVTAGYLLTLSCTSTEKTETPWITRSQNNWKVINRISWIIMGLLTFFSAVLILGILVYP</sequence>
<keyword evidence="1" id="KW-0472">Membrane</keyword>
<comment type="caution">
    <text evidence="2">The sequence shown here is derived from an EMBL/GenBank/DDBJ whole genome shotgun (WGS) entry which is preliminary data.</text>
</comment>
<keyword evidence="1" id="KW-1133">Transmembrane helix</keyword>
<accession>A0A133UC87</accession>
<feature type="transmembrane region" description="Helical" evidence="1">
    <location>
        <begin position="86"/>
        <end position="104"/>
    </location>
</feature>
<organism evidence="2 3">
    <name type="scientific">candidate division MSBL1 archaeon SCGC-AAA259D18</name>
    <dbReference type="NCBI Taxonomy" id="1698262"/>
    <lineage>
        <taxon>Archaea</taxon>
        <taxon>Methanobacteriati</taxon>
        <taxon>Methanobacteriota</taxon>
        <taxon>candidate division MSBL1</taxon>
    </lineage>
</organism>
<feature type="transmembrane region" description="Helical" evidence="1">
    <location>
        <begin position="152"/>
        <end position="171"/>
    </location>
</feature>
<feature type="transmembrane region" description="Helical" evidence="1">
    <location>
        <begin position="16"/>
        <end position="37"/>
    </location>
</feature>
<feature type="transmembrane region" description="Helical" evidence="1">
    <location>
        <begin position="206"/>
        <end position="228"/>
    </location>
</feature>
<evidence type="ECO:0000313" key="2">
    <source>
        <dbReference type="EMBL" id="KXA91803.1"/>
    </source>
</evidence>
<protein>
    <submittedName>
        <fullName evidence="2">Uncharacterized protein</fullName>
    </submittedName>
</protein>
<name>A0A133UC87_9EURY</name>
<evidence type="ECO:0000313" key="3">
    <source>
        <dbReference type="Proteomes" id="UP000070195"/>
    </source>
</evidence>
<keyword evidence="1" id="KW-0812">Transmembrane</keyword>
<dbReference type="AlphaFoldDB" id="A0A133UC87"/>
<feature type="transmembrane region" description="Helical" evidence="1">
    <location>
        <begin position="57"/>
        <end position="74"/>
    </location>
</feature>